<evidence type="ECO:0000313" key="3">
    <source>
        <dbReference type="Proteomes" id="UP001516620"/>
    </source>
</evidence>
<keyword evidence="1" id="KW-0732">Signal</keyword>
<feature type="signal peptide" evidence="1">
    <location>
        <begin position="1"/>
        <end position="29"/>
    </location>
</feature>
<keyword evidence="3" id="KW-1185">Reference proteome</keyword>
<evidence type="ECO:0000313" key="2">
    <source>
        <dbReference type="EMBL" id="MBM6998125.1"/>
    </source>
</evidence>
<accession>A0ABS2H9Q7</accession>
<reference evidence="2 3" key="1">
    <citation type="submission" date="2021-01" db="EMBL/GenBank/DDBJ databases">
        <title>Paenibacillus sp.nov. isolated from the rhizosphere soil of tomato plant.</title>
        <authorList>
            <person name="Thin K.K."/>
            <person name="Zhang X."/>
            <person name="He S."/>
        </authorList>
    </citation>
    <scope>NUCLEOTIDE SEQUENCE [LARGE SCALE GENOMIC DNA]</scope>
    <source>
        <strain evidence="2 3">DXFW5</strain>
    </source>
</reference>
<dbReference type="Gene3D" id="2.60.40.1080">
    <property type="match status" value="1"/>
</dbReference>
<name>A0ABS2H9Q7_9BACL</name>
<sequence length="416" mass="45670">MNLLRKTARTLLAFALLLSLLGITGIASAAGSNQVSIEVATRETSLIPGSSVMINVKLSDLTHENQKLRSAVLTLSYDEKAFNTEGKVRFDETLGKYIWRADTYVIPSKTYETKDYLIEAPYPVDLDPADGRQEVILSISALNNKFIHSEKDEAFISFYLTVNKEAPTQNTSINVLAEETVLKDAAGNSFKAFESTYAKVYVGIPKQIEIVRGTLPPTSDPFNVSLNSGTELNALAIFNNGDTSYITEFTSWDTTNQQVITSPIYGNIQAVALGKAEVTATFGNVTGKHEVQVYPKGAPELIKKEVVYVTRIPDERMFAKAAVVQIKVNGKTAGPGRVFDGATYVPLRSVSNLLGIEVKYDNVKKNPTLKGKAVPHFYTFSGTTYIWARDLPVLLGAKMSWDSKKTTLNIETSVQK</sequence>
<protein>
    <recommendedName>
        <fullName evidence="4">Copper amine oxidase N-terminal domain-containing protein</fullName>
    </recommendedName>
</protein>
<organism evidence="2 3">
    <name type="scientific">Paenibacillus rhizolycopersici</name>
    <dbReference type="NCBI Taxonomy" id="2780073"/>
    <lineage>
        <taxon>Bacteria</taxon>
        <taxon>Bacillati</taxon>
        <taxon>Bacillota</taxon>
        <taxon>Bacilli</taxon>
        <taxon>Bacillales</taxon>
        <taxon>Paenibacillaceae</taxon>
        <taxon>Paenibacillus</taxon>
    </lineage>
</organism>
<comment type="caution">
    <text evidence="2">The sequence shown here is derived from an EMBL/GenBank/DDBJ whole genome shotgun (WGS) entry which is preliminary data.</text>
</comment>
<proteinExistence type="predicted"/>
<dbReference type="EMBL" id="JADCNN020000028">
    <property type="protein sequence ID" value="MBM6998125.1"/>
    <property type="molecule type" value="Genomic_DNA"/>
</dbReference>
<dbReference type="RefSeq" id="WP_204801188.1">
    <property type="nucleotide sequence ID" value="NZ_JADCNN020000028.1"/>
</dbReference>
<evidence type="ECO:0008006" key="4">
    <source>
        <dbReference type="Google" id="ProtNLM"/>
    </source>
</evidence>
<evidence type="ECO:0000256" key="1">
    <source>
        <dbReference type="SAM" id="SignalP"/>
    </source>
</evidence>
<gene>
    <name evidence="2" type="ORF">IM700_020865</name>
</gene>
<dbReference type="Proteomes" id="UP001516620">
    <property type="component" value="Unassembled WGS sequence"/>
</dbReference>
<feature type="chain" id="PRO_5046701214" description="Copper amine oxidase N-terminal domain-containing protein" evidence="1">
    <location>
        <begin position="30"/>
        <end position="416"/>
    </location>
</feature>